<proteinExistence type="predicted"/>
<dbReference type="EMBL" id="JBBXJM010000007">
    <property type="protein sequence ID" value="KAL1405253.1"/>
    <property type="molecule type" value="Genomic_DNA"/>
</dbReference>
<comment type="caution">
    <text evidence="2">The sequence shown here is derived from an EMBL/GenBank/DDBJ whole genome shotgun (WGS) entry which is preliminary data.</text>
</comment>
<evidence type="ECO:0008006" key="4">
    <source>
        <dbReference type="Google" id="ProtNLM"/>
    </source>
</evidence>
<feature type="compositionally biased region" description="Pro residues" evidence="1">
    <location>
        <begin position="19"/>
        <end position="29"/>
    </location>
</feature>
<keyword evidence="3" id="KW-1185">Reference proteome</keyword>
<evidence type="ECO:0000313" key="3">
    <source>
        <dbReference type="Proteomes" id="UP001565368"/>
    </source>
</evidence>
<dbReference type="RefSeq" id="XP_069205197.1">
    <property type="nucleotide sequence ID" value="XM_069357260.1"/>
</dbReference>
<reference evidence="2 3" key="1">
    <citation type="submission" date="2023-08" db="EMBL/GenBank/DDBJ databases">
        <title>Annotated Genome Sequence of Vanrija albida AlHP1.</title>
        <authorList>
            <person name="Herzog R."/>
        </authorList>
    </citation>
    <scope>NUCLEOTIDE SEQUENCE [LARGE SCALE GENOMIC DNA]</scope>
    <source>
        <strain evidence="2 3">AlHP1</strain>
    </source>
</reference>
<gene>
    <name evidence="2" type="ORF">Q8F55_008879</name>
</gene>
<dbReference type="GeneID" id="95989922"/>
<feature type="region of interest" description="Disordered" evidence="1">
    <location>
        <begin position="1"/>
        <end position="35"/>
    </location>
</feature>
<dbReference type="Proteomes" id="UP001565368">
    <property type="component" value="Unassembled WGS sequence"/>
</dbReference>
<protein>
    <recommendedName>
        <fullName evidence="4">BTB domain-containing protein</fullName>
    </recommendedName>
</protein>
<name>A0ABR3PS23_9TREE</name>
<evidence type="ECO:0000313" key="2">
    <source>
        <dbReference type="EMBL" id="KAL1405253.1"/>
    </source>
</evidence>
<sequence length="303" mass="32976">MPSPPPSTGSITPTNGAPRSPPPVRPPISPQRRNRISRELKVVKEPNPQRVVQTSVVALHPDFSGPGDVLIVTAEPDGKVGFRVSSRMLRMASPLFVHLLATGSNLTEGATTYRLAVDDTAHDMHAFLRLLRLGAVRGTSAAASPTPPTFEPTVAQYAGIHRLVNKYNGWYPRAVLDFHVELNAGAIVDRVGAGAAKDDVFALLGLAHDLCSSYLWTQVCDRLRTQRWWHDILNPWAMGDDDIAALGQTLFSILSILASVSSRERLFSHLDELCIMYSDEGEVSIAAAERAPTCEFCRCGVAM</sequence>
<evidence type="ECO:0000256" key="1">
    <source>
        <dbReference type="SAM" id="MobiDB-lite"/>
    </source>
</evidence>
<accession>A0ABR3PS23</accession>
<organism evidence="2 3">
    <name type="scientific">Vanrija albida</name>
    <dbReference type="NCBI Taxonomy" id="181172"/>
    <lineage>
        <taxon>Eukaryota</taxon>
        <taxon>Fungi</taxon>
        <taxon>Dikarya</taxon>
        <taxon>Basidiomycota</taxon>
        <taxon>Agaricomycotina</taxon>
        <taxon>Tremellomycetes</taxon>
        <taxon>Trichosporonales</taxon>
        <taxon>Trichosporonaceae</taxon>
        <taxon>Vanrija</taxon>
    </lineage>
</organism>